<protein>
    <recommendedName>
        <fullName evidence="3">DNA topoisomerase</fullName>
        <ecNumber evidence="3">5.6.2.1</ecNumber>
    </recommendedName>
</protein>
<dbReference type="GO" id="GO:0003677">
    <property type="term" value="F:DNA binding"/>
    <property type="evidence" value="ECO:0007669"/>
    <property type="project" value="UniProtKB-KW"/>
</dbReference>
<dbReference type="Pfam" id="PF01028">
    <property type="entry name" value="Topoisom_I"/>
    <property type="match status" value="1"/>
</dbReference>
<dbReference type="InterPro" id="IPR049331">
    <property type="entry name" value="Top1B_N_bact"/>
</dbReference>
<keyword evidence="5" id="KW-0238">DNA-binding</keyword>
<dbReference type="RefSeq" id="WP_108826861.1">
    <property type="nucleotide sequence ID" value="NZ_OMOR01000001.1"/>
</dbReference>
<evidence type="ECO:0000259" key="8">
    <source>
        <dbReference type="Pfam" id="PF21338"/>
    </source>
</evidence>
<dbReference type="Gene3D" id="3.30.66.10">
    <property type="entry name" value="DNA topoisomerase I domain"/>
    <property type="match status" value="1"/>
</dbReference>
<organism evidence="9 10">
    <name type="scientific">Ascidiaceihabitans donghaensis</name>
    <dbReference type="NCBI Taxonomy" id="1510460"/>
    <lineage>
        <taxon>Bacteria</taxon>
        <taxon>Pseudomonadati</taxon>
        <taxon>Pseudomonadota</taxon>
        <taxon>Alphaproteobacteria</taxon>
        <taxon>Rhodobacterales</taxon>
        <taxon>Paracoccaceae</taxon>
        <taxon>Ascidiaceihabitans</taxon>
    </lineage>
</organism>
<keyword evidence="4" id="KW-0799">Topoisomerase</keyword>
<keyword evidence="10" id="KW-1185">Reference proteome</keyword>
<feature type="domain" description="DNA topoisomerase IB N-terminal" evidence="8">
    <location>
        <begin position="27"/>
        <end position="75"/>
    </location>
</feature>
<dbReference type="InterPro" id="IPR014711">
    <property type="entry name" value="TopoI_cat_a-hlx-sub_euk"/>
</dbReference>
<name>A0A2R8B914_9RHOB</name>
<accession>A0A2R8B914</accession>
<dbReference type="InterPro" id="IPR001631">
    <property type="entry name" value="TopoI"/>
</dbReference>
<dbReference type="InterPro" id="IPR035447">
    <property type="entry name" value="DNA_topo_I_N_sf"/>
</dbReference>
<evidence type="ECO:0000313" key="10">
    <source>
        <dbReference type="Proteomes" id="UP000244880"/>
    </source>
</evidence>
<dbReference type="SUPFAM" id="SSF55869">
    <property type="entry name" value="DNA topoisomerase I domain"/>
    <property type="match status" value="1"/>
</dbReference>
<comment type="similarity">
    <text evidence="2">Belongs to the type IB topoisomerase family.</text>
</comment>
<dbReference type="PROSITE" id="PS52038">
    <property type="entry name" value="TOPO_IB_2"/>
    <property type="match status" value="1"/>
</dbReference>
<dbReference type="AlphaFoldDB" id="A0A2R8B914"/>
<dbReference type="Gene3D" id="1.10.132.120">
    <property type="match status" value="1"/>
</dbReference>
<evidence type="ECO:0000256" key="5">
    <source>
        <dbReference type="ARBA" id="ARBA00023125"/>
    </source>
</evidence>
<dbReference type="EMBL" id="OMOR01000001">
    <property type="protein sequence ID" value="SPH19532.1"/>
    <property type="molecule type" value="Genomic_DNA"/>
</dbReference>
<comment type="catalytic activity">
    <reaction evidence="1">
        <text>ATP-independent breakage of single-stranded DNA, followed by passage and rejoining.</text>
        <dbReference type="EC" id="5.6.2.1"/>
    </reaction>
</comment>
<feature type="domain" description="DNA topoisomerase I catalytic core eukaryotic-type" evidence="7">
    <location>
        <begin position="92"/>
        <end position="253"/>
    </location>
</feature>
<proteinExistence type="inferred from homology"/>
<evidence type="ECO:0000256" key="2">
    <source>
        <dbReference type="ARBA" id="ARBA00006645"/>
    </source>
</evidence>
<reference evidence="9 10" key="1">
    <citation type="submission" date="2018-03" db="EMBL/GenBank/DDBJ databases">
        <authorList>
            <person name="Keele B.F."/>
        </authorList>
    </citation>
    <scope>NUCLEOTIDE SEQUENCE [LARGE SCALE GENOMIC DNA]</scope>
    <source>
        <strain evidence="9 10">CECT 8599</strain>
    </source>
</reference>
<dbReference type="Gene3D" id="3.90.15.10">
    <property type="entry name" value="Topoisomerase I, Chain A, domain 3"/>
    <property type="match status" value="1"/>
</dbReference>
<dbReference type="Pfam" id="PF21338">
    <property type="entry name" value="Top1B_N_bact"/>
    <property type="match status" value="1"/>
</dbReference>
<dbReference type="OrthoDB" id="9778962at2"/>
<dbReference type="EC" id="5.6.2.1" evidence="3"/>
<dbReference type="PRINTS" id="PR00416">
    <property type="entry name" value="EUTPISMRASEI"/>
</dbReference>
<sequence length="322" mass="35617">MQTDLPDTLTWYPDTHPGITRRKAGRGWSYRAPDGTRIEQAAERKRIDALAVPPAYEKVWISPRPNGHLQATGYDARTRKQYRYHTDFSAFRSQTKFDDLARFGAALPSIRRKIASGIARDDLSEDFTVAVVLRLIDRASLRVGTPDYAAENKTFGATTLRGRHVDFDAGTVHVAYTGKGGKDVRKTLQDRRLHRALHRLDDLPGGEIMQCVDGDGSLRSIGPEHVNSWLRDVTGEDGLTAKTFRTWNGSVAALDVALRSETPPTILAMTQAAADCLHNTPTIARNSYVHPKVIALHDSPPPDIPNGPQGLRQAERALLSLL</sequence>
<dbReference type="InterPro" id="IPR013500">
    <property type="entry name" value="TopoI_cat_euk"/>
</dbReference>
<evidence type="ECO:0000259" key="7">
    <source>
        <dbReference type="Pfam" id="PF01028"/>
    </source>
</evidence>
<dbReference type="Proteomes" id="UP000244880">
    <property type="component" value="Unassembled WGS sequence"/>
</dbReference>
<evidence type="ECO:0000256" key="3">
    <source>
        <dbReference type="ARBA" id="ARBA00012891"/>
    </source>
</evidence>
<gene>
    <name evidence="9" type="ORF">ASD8599_00258</name>
</gene>
<dbReference type="SUPFAM" id="SSF56349">
    <property type="entry name" value="DNA breaking-rejoining enzymes"/>
    <property type="match status" value="1"/>
</dbReference>
<evidence type="ECO:0000256" key="6">
    <source>
        <dbReference type="ARBA" id="ARBA00023235"/>
    </source>
</evidence>
<dbReference type="GO" id="GO:0006265">
    <property type="term" value="P:DNA topological change"/>
    <property type="evidence" value="ECO:0007669"/>
    <property type="project" value="InterPro"/>
</dbReference>
<dbReference type="GO" id="GO:0003917">
    <property type="term" value="F:DNA topoisomerase type I (single strand cut, ATP-independent) activity"/>
    <property type="evidence" value="ECO:0007669"/>
    <property type="project" value="UniProtKB-EC"/>
</dbReference>
<dbReference type="InterPro" id="IPR011010">
    <property type="entry name" value="DNA_brk_join_enz"/>
</dbReference>
<evidence type="ECO:0000313" key="9">
    <source>
        <dbReference type="EMBL" id="SPH19532.1"/>
    </source>
</evidence>
<evidence type="ECO:0000256" key="1">
    <source>
        <dbReference type="ARBA" id="ARBA00000213"/>
    </source>
</evidence>
<evidence type="ECO:0000256" key="4">
    <source>
        <dbReference type="ARBA" id="ARBA00023029"/>
    </source>
</evidence>
<keyword evidence="6" id="KW-0413">Isomerase</keyword>